<dbReference type="CDD" id="cd19499">
    <property type="entry name" value="RecA-like_ClpB_Hsp104-like"/>
    <property type="match status" value="1"/>
</dbReference>
<evidence type="ECO:0000256" key="3">
    <source>
        <dbReference type="ARBA" id="ARBA00022840"/>
    </source>
</evidence>
<dbReference type="CDD" id="cd00009">
    <property type="entry name" value="AAA"/>
    <property type="match status" value="1"/>
</dbReference>
<dbReference type="InterPro" id="IPR001270">
    <property type="entry name" value="ClpA/B"/>
</dbReference>
<dbReference type="Gene3D" id="3.40.50.300">
    <property type="entry name" value="P-loop containing nucleotide triphosphate hydrolases"/>
    <property type="match status" value="2"/>
</dbReference>
<dbReference type="AlphaFoldDB" id="A0A428B8U1"/>
<comment type="function">
    <text evidence="5">Part of a stress-induced multi-chaperone system, it is involved in the recovery of the cell from heat-induced damage, in cooperation with DnaK, DnaJ and GrpE. Acts before DnaK, in the processing of protein aggregates. Protein binding stimulates the ATPase activity; ATP hydrolysis unfolds the denatured protein aggregates, which probably helps expose new hydrophobic binding sites on the surface of ClpB-bound aggregates, contributing to the solubilization and refolding of denatured protein aggregates by DnaK.</text>
</comment>
<dbReference type="EMBL" id="RJNH01000013">
    <property type="protein sequence ID" value="RSI59588.1"/>
    <property type="molecule type" value="Genomic_DNA"/>
</dbReference>
<dbReference type="PRINTS" id="PR00300">
    <property type="entry name" value="CLPPROTEASEA"/>
</dbReference>
<keyword evidence="2" id="KW-0547">Nucleotide-binding</keyword>
<accession>A0A428B8U1</accession>
<dbReference type="GO" id="GO:0034605">
    <property type="term" value="P:cellular response to heat"/>
    <property type="evidence" value="ECO:0007669"/>
    <property type="project" value="TreeGrafter"/>
</dbReference>
<dbReference type="Pfam" id="PF07724">
    <property type="entry name" value="AAA_2"/>
    <property type="match status" value="1"/>
</dbReference>
<dbReference type="Proteomes" id="UP000278653">
    <property type="component" value="Unassembled WGS sequence"/>
</dbReference>
<comment type="caution">
    <text evidence="7">The sequence shown here is derived from an EMBL/GenBank/DDBJ whole genome shotgun (WGS) entry which is preliminary data.</text>
</comment>
<sequence>MSNKYKEKSRTPYLDKYTEDLTAKVRKNIEDFEAYGREREIKKVFVSLVRLHKNSPTLVGEAGVGKTHIVEGVCASIIRKRNIPKEFENVRVRSLSLSAITSKTRNQNGEEEDIISKLHHIVEELKAYKGENILFIDEVHTIMGTGATDQSTLDVANLLKPALSRGDIYFISATTHKEFRLIEKDTAMERRLQPIYVEEPDREAAIQIMSKVKAKHERVRGIEITDEAIVATVDLSTRYMADKNLPDKSIDLLDEAVATAYLNGKKTITYKDIAKVVHIRKGIDLEILLQGTRTERIDYEKQISRVVKGQKDAVKAIADITYRAKTDMQNKEKPLGSILLLGTTGVGKTECARQTAHAIFGSVDMMTRIDCSEYSDENAVARLIGSDGNEGTLTEKVKRRPYQVLLFDEIEKGHPSIQNLLLQVMDAGRLTDGSDRLVNFKNVVIFVTTNVGHETIKQKFRTLNEGQTFENLDQTTRKSFMSNIDDDLSSYFRPEFINRFDKKVVLNMLTGNVIQEIITSKMKIKEKSWAERGLFIKYAGDGEQDEKEARENFFDYLQNIGTDEYNGARPLERTIENVLEYPITRQFYFLRDRKAIDYTVEVTLTGTPPRSRLEGSEGKYTAKDHRTTSVKLIPRI</sequence>
<evidence type="ECO:0000313" key="7">
    <source>
        <dbReference type="EMBL" id="RSI59588.1"/>
    </source>
</evidence>
<reference evidence="7 8" key="1">
    <citation type="submission" date="2018-11" db="EMBL/GenBank/DDBJ databases">
        <title>Species Designations Belie Phenotypic and Genotypic Heterogeneity in Oral Streptococci.</title>
        <authorList>
            <person name="Velsko I."/>
        </authorList>
    </citation>
    <scope>NUCLEOTIDE SEQUENCE [LARGE SCALE GENOMIC DNA]</scope>
    <source>
        <strain evidence="7 8">BCC15</strain>
    </source>
</reference>
<dbReference type="PANTHER" id="PTHR11638">
    <property type="entry name" value="ATP-DEPENDENT CLP PROTEASE"/>
    <property type="match status" value="1"/>
</dbReference>
<evidence type="ECO:0000256" key="2">
    <source>
        <dbReference type="ARBA" id="ARBA00022741"/>
    </source>
</evidence>
<dbReference type="InterPro" id="IPR041546">
    <property type="entry name" value="ClpA/ClpB_AAA_lid"/>
</dbReference>
<dbReference type="InterPro" id="IPR027417">
    <property type="entry name" value="P-loop_NTPase"/>
</dbReference>
<dbReference type="GO" id="GO:0008233">
    <property type="term" value="F:peptidase activity"/>
    <property type="evidence" value="ECO:0007669"/>
    <property type="project" value="UniProtKB-KW"/>
</dbReference>
<dbReference type="GO" id="GO:0005524">
    <property type="term" value="F:ATP binding"/>
    <property type="evidence" value="ECO:0007669"/>
    <property type="project" value="UniProtKB-KW"/>
</dbReference>
<dbReference type="GO" id="GO:0005737">
    <property type="term" value="C:cytoplasm"/>
    <property type="evidence" value="ECO:0007669"/>
    <property type="project" value="TreeGrafter"/>
</dbReference>
<dbReference type="SUPFAM" id="SSF52540">
    <property type="entry name" value="P-loop containing nucleoside triphosphate hydrolases"/>
    <property type="match status" value="2"/>
</dbReference>
<dbReference type="PROSITE" id="PS00871">
    <property type="entry name" value="CLPAB_2"/>
    <property type="match status" value="1"/>
</dbReference>
<gene>
    <name evidence="7" type="primary">clpE_2</name>
    <name evidence="7" type="ORF">D8865_08945</name>
</gene>
<dbReference type="GO" id="GO:0006508">
    <property type="term" value="P:proteolysis"/>
    <property type="evidence" value="ECO:0007669"/>
    <property type="project" value="UniProtKB-KW"/>
</dbReference>
<keyword evidence="7" id="KW-0378">Hydrolase</keyword>
<dbReference type="PANTHER" id="PTHR11638:SF18">
    <property type="entry name" value="HEAT SHOCK PROTEIN 104"/>
    <property type="match status" value="1"/>
</dbReference>
<feature type="domain" description="AAA+ ATPase" evidence="6">
    <location>
        <begin position="334"/>
        <end position="466"/>
    </location>
</feature>
<dbReference type="InterPro" id="IPR003593">
    <property type="entry name" value="AAA+_ATPase"/>
</dbReference>
<evidence type="ECO:0000256" key="4">
    <source>
        <dbReference type="ARBA" id="ARBA00023186"/>
    </source>
</evidence>
<dbReference type="SMART" id="SM00382">
    <property type="entry name" value="AAA"/>
    <property type="match status" value="2"/>
</dbReference>
<keyword evidence="3 7" id="KW-0067">ATP-binding</keyword>
<proteinExistence type="predicted"/>
<keyword evidence="4" id="KW-0143">Chaperone</keyword>
<keyword evidence="7" id="KW-0645">Protease</keyword>
<protein>
    <submittedName>
        <fullName evidence="7">ATP-dependent Clp protease ATP-binding subunit ClpE</fullName>
    </submittedName>
</protein>
<organism evidence="7 8">
    <name type="scientific">Streptococcus mitis</name>
    <dbReference type="NCBI Taxonomy" id="28037"/>
    <lineage>
        <taxon>Bacteria</taxon>
        <taxon>Bacillati</taxon>
        <taxon>Bacillota</taxon>
        <taxon>Bacilli</taxon>
        <taxon>Lactobacillales</taxon>
        <taxon>Streptococcaceae</taxon>
        <taxon>Streptococcus</taxon>
        <taxon>Streptococcus mitis group</taxon>
    </lineage>
</organism>
<keyword evidence="1" id="KW-0677">Repeat</keyword>
<dbReference type="InterPro" id="IPR028299">
    <property type="entry name" value="ClpA/B_CS2"/>
</dbReference>
<dbReference type="GO" id="GO:0016887">
    <property type="term" value="F:ATP hydrolysis activity"/>
    <property type="evidence" value="ECO:0007669"/>
    <property type="project" value="InterPro"/>
</dbReference>
<dbReference type="RefSeq" id="WP_125448039.1">
    <property type="nucleotide sequence ID" value="NZ_RJNH01000013.1"/>
</dbReference>
<evidence type="ECO:0000259" key="6">
    <source>
        <dbReference type="SMART" id="SM00382"/>
    </source>
</evidence>
<feature type="domain" description="AAA+ ATPase" evidence="6">
    <location>
        <begin position="52"/>
        <end position="201"/>
    </location>
</feature>
<dbReference type="Gene3D" id="1.10.8.60">
    <property type="match status" value="1"/>
</dbReference>
<name>A0A428B8U1_STRMT</name>
<evidence type="ECO:0000256" key="1">
    <source>
        <dbReference type="ARBA" id="ARBA00022737"/>
    </source>
</evidence>
<evidence type="ECO:0000256" key="5">
    <source>
        <dbReference type="ARBA" id="ARBA00025613"/>
    </source>
</evidence>
<dbReference type="Pfam" id="PF17871">
    <property type="entry name" value="AAA_lid_9"/>
    <property type="match status" value="1"/>
</dbReference>
<evidence type="ECO:0000313" key="8">
    <source>
        <dbReference type="Proteomes" id="UP000278653"/>
    </source>
</evidence>
<dbReference type="InterPro" id="IPR050130">
    <property type="entry name" value="ClpA_ClpB"/>
</dbReference>
<dbReference type="Pfam" id="PF00004">
    <property type="entry name" value="AAA"/>
    <property type="match status" value="1"/>
</dbReference>
<dbReference type="InterPro" id="IPR003959">
    <property type="entry name" value="ATPase_AAA_core"/>
</dbReference>